<proteinExistence type="predicted"/>
<accession>A0A8H3HBK9</accession>
<dbReference type="Proteomes" id="UP000663888">
    <property type="component" value="Unassembled WGS sequence"/>
</dbReference>
<evidence type="ECO:0000256" key="3">
    <source>
        <dbReference type="PROSITE-ProRule" id="PRU00221"/>
    </source>
</evidence>
<dbReference type="PANTHER" id="PTHR22847">
    <property type="entry name" value="WD40 REPEAT PROTEIN"/>
    <property type="match status" value="1"/>
</dbReference>
<dbReference type="Gene3D" id="1.10.510.10">
    <property type="entry name" value="Transferase(Phosphotransferase) domain 1"/>
    <property type="match status" value="1"/>
</dbReference>
<dbReference type="GO" id="GO:0004672">
    <property type="term" value="F:protein kinase activity"/>
    <property type="evidence" value="ECO:0007669"/>
    <property type="project" value="InterPro"/>
</dbReference>
<comment type="caution">
    <text evidence="5">The sequence shown here is derived from an EMBL/GenBank/DDBJ whole genome shotgun (WGS) entry which is preliminary data.</text>
</comment>
<dbReference type="CDD" id="cd00200">
    <property type="entry name" value="WD40"/>
    <property type="match status" value="1"/>
</dbReference>
<dbReference type="GO" id="GO:1990234">
    <property type="term" value="C:transferase complex"/>
    <property type="evidence" value="ECO:0007669"/>
    <property type="project" value="UniProtKB-ARBA"/>
</dbReference>
<dbReference type="Pfam" id="PF00400">
    <property type="entry name" value="WD40"/>
    <property type="match status" value="7"/>
</dbReference>
<dbReference type="InterPro" id="IPR011009">
    <property type="entry name" value="Kinase-like_dom_sf"/>
</dbReference>
<feature type="repeat" description="WD" evidence="3">
    <location>
        <begin position="231"/>
        <end position="272"/>
    </location>
</feature>
<reference evidence="5" key="1">
    <citation type="submission" date="2021-01" db="EMBL/GenBank/DDBJ databases">
        <authorList>
            <person name="Kaushik A."/>
        </authorList>
    </citation>
    <scope>NUCLEOTIDE SEQUENCE</scope>
    <source>
        <strain evidence="5">AG4-R118</strain>
    </source>
</reference>
<feature type="domain" description="Protein kinase" evidence="4">
    <location>
        <begin position="366"/>
        <end position="626"/>
    </location>
</feature>
<feature type="repeat" description="WD" evidence="3">
    <location>
        <begin position="274"/>
        <end position="308"/>
    </location>
</feature>
<evidence type="ECO:0000256" key="1">
    <source>
        <dbReference type="ARBA" id="ARBA00022574"/>
    </source>
</evidence>
<dbReference type="PROSITE" id="PS50294">
    <property type="entry name" value="WD_REPEATS_REGION"/>
    <property type="match status" value="7"/>
</dbReference>
<sequence>MSQIIHNRSRPVPIIRKGHTDLITSVAFSPDEKSVASGSEDMLIRIWDICRPSQRGRPFRGHTDSVMSVSYSPRGDIIASGSWDKTILIWDTNTRLPVCEPLEGHTHCVTSVAFSPDGKLIASASDDWTVRLWDVQKRASTSDPFEGHTSWVKSVVFSPDGSRIASCSADGAIRIWDAKHGRTVVGPLRGHFSAVESVIFSPDGTQLVSGSADTTLRLWDTRSRSIVGNPYEGHEGWVHSVSFSPNGLYVASGSCDRTVRVWDVRTGRQVVEPFEGHNNCIASVAFSPSGSQVASGSFDETVMVWSMSLYGSNAKNGSFPEPKVDKELAEDKNLELIPQYVSIRETFDLLLGCGCVNFASQMDIKQENAVLVPGGGFGDLWKGYLFNGTRVAIKVWRASLVEHCDYDTPKRATCEIHEWSKMEHHNVHAFMGVVLFQGQSLGMVLEWMENGNLHEYLRKSPNTDRYQLSIQVASGLAHIHSFDMVHGDIKALNVLVSADGVAKLTNFGLSTMTESIFDVSATNCSQAGSVRWAAPELLLAEAVKGAESDIYALGMTILEIFTGNVPYPQYRRDYIIIQILGQGILPTYPVDALGDSERGNAIWNLLLSCWDREPNIRPSAGEVVES</sequence>
<dbReference type="PRINTS" id="PR00109">
    <property type="entry name" value="TYRKINASE"/>
</dbReference>
<feature type="repeat" description="WD" evidence="3">
    <location>
        <begin position="102"/>
        <end position="143"/>
    </location>
</feature>
<dbReference type="PROSITE" id="PS00108">
    <property type="entry name" value="PROTEIN_KINASE_ST"/>
    <property type="match status" value="1"/>
</dbReference>
<protein>
    <recommendedName>
        <fullName evidence="4">Protein kinase domain-containing protein</fullName>
    </recommendedName>
</protein>
<dbReference type="PROSITE" id="PS50082">
    <property type="entry name" value="WD_REPEATS_2"/>
    <property type="match status" value="7"/>
</dbReference>
<dbReference type="InterPro" id="IPR001680">
    <property type="entry name" value="WD40_rpt"/>
</dbReference>
<dbReference type="GO" id="GO:0005634">
    <property type="term" value="C:nucleus"/>
    <property type="evidence" value="ECO:0007669"/>
    <property type="project" value="TreeGrafter"/>
</dbReference>
<dbReference type="PANTHER" id="PTHR22847:SF637">
    <property type="entry name" value="WD REPEAT DOMAIN 5B"/>
    <property type="match status" value="1"/>
</dbReference>
<dbReference type="InterPro" id="IPR015943">
    <property type="entry name" value="WD40/YVTN_repeat-like_dom_sf"/>
</dbReference>
<feature type="repeat" description="WD" evidence="3">
    <location>
        <begin position="145"/>
        <end position="186"/>
    </location>
</feature>
<dbReference type="SMART" id="SM00220">
    <property type="entry name" value="S_TKc"/>
    <property type="match status" value="1"/>
</dbReference>
<dbReference type="PROSITE" id="PS50011">
    <property type="entry name" value="PROTEIN_KINASE_DOM"/>
    <property type="match status" value="1"/>
</dbReference>
<dbReference type="PROSITE" id="PS00678">
    <property type="entry name" value="WD_REPEATS_1"/>
    <property type="match status" value="5"/>
</dbReference>
<dbReference type="InterPro" id="IPR000719">
    <property type="entry name" value="Prot_kinase_dom"/>
</dbReference>
<dbReference type="InterPro" id="IPR001245">
    <property type="entry name" value="Ser-Thr/Tyr_kinase_cat_dom"/>
</dbReference>
<dbReference type="AlphaFoldDB" id="A0A8H3HBK9"/>
<dbReference type="InterPro" id="IPR036322">
    <property type="entry name" value="WD40_repeat_dom_sf"/>
</dbReference>
<evidence type="ECO:0000313" key="6">
    <source>
        <dbReference type="Proteomes" id="UP000663888"/>
    </source>
</evidence>
<dbReference type="SUPFAM" id="SSF56112">
    <property type="entry name" value="Protein kinase-like (PK-like)"/>
    <property type="match status" value="1"/>
</dbReference>
<dbReference type="GO" id="GO:0005524">
    <property type="term" value="F:ATP binding"/>
    <property type="evidence" value="ECO:0007669"/>
    <property type="project" value="InterPro"/>
</dbReference>
<dbReference type="EMBL" id="CAJMWX010001654">
    <property type="protein sequence ID" value="CAE6501017.1"/>
    <property type="molecule type" value="Genomic_DNA"/>
</dbReference>
<evidence type="ECO:0000313" key="5">
    <source>
        <dbReference type="EMBL" id="CAE6501017.1"/>
    </source>
</evidence>
<dbReference type="InterPro" id="IPR020472">
    <property type="entry name" value="WD40_PAC1"/>
</dbReference>
<dbReference type="InterPro" id="IPR019775">
    <property type="entry name" value="WD40_repeat_CS"/>
</dbReference>
<name>A0A8H3HBK9_9AGAM</name>
<keyword evidence="1 3" id="KW-0853">WD repeat</keyword>
<dbReference type="Gene3D" id="2.130.10.10">
    <property type="entry name" value="YVTN repeat-like/Quinoprotein amine dehydrogenase"/>
    <property type="match status" value="3"/>
</dbReference>
<organism evidence="5 6">
    <name type="scientific">Rhizoctonia solani</name>
    <dbReference type="NCBI Taxonomy" id="456999"/>
    <lineage>
        <taxon>Eukaryota</taxon>
        <taxon>Fungi</taxon>
        <taxon>Dikarya</taxon>
        <taxon>Basidiomycota</taxon>
        <taxon>Agaricomycotina</taxon>
        <taxon>Agaricomycetes</taxon>
        <taxon>Cantharellales</taxon>
        <taxon>Ceratobasidiaceae</taxon>
        <taxon>Rhizoctonia</taxon>
    </lineage>
</organism>
<dbReference type="InterPro" id="IPR008271">
    <property type="entry name" value="Ser/Thr_kinase_AS"/>
</dbReference>
<evidence type="ECO:0000259" key="4">
    <source>
        <dbReference type="PROSITE" id="PS50011"/>
    </source>
</evidence>
<dbReference type="Pfam" id="PF07714">
    <property type="entry name" value="PK_Tyr_Ser-Thr"/>
    <property type="match status" value="1"/>
</dbReference>
<feature type="repeat" description="WD" evidence="3">
    <location>
        <begin position="188"/>
        <end position="229"/>
    </location>
</feature>
<keyword evidence="2" id="KW-0677">Repeat</keyword>
<dbReference type="PRINTS" id="PR00320">
    <property type="entry name" value="GPROTEINBRPT"/>
</dbReference>
<feature type="repeat" description="WD" evidence="3">
    <location>
        <begin position="16"/>
        <end position="49"/>
    </location>
</feature>
<feature type="non-terminal residue" evidence="5">
    <location>
        <position position="1"/>
    </location>
</feature>
<evidence type="ECO:0000256" key="2">
    <source>
        <dbReference type="ARBA" id="ARBA00022737"/>
    </source>
</evidence>
<dbReference type="SUPFAM" id="SSF50978">
    <property type="entry name" value="WD40 repeat-like"/>
    <property type="match status" value="1"/>
</dbReference>
<dbReference type="SMART" id="SM00320">
    <property type="entry name" value="WD40"/>
    <property type="match status" value="7"/>
</dbReference>
<feature type="repeat" description="WD" evidence="3">
    <location>
        <begin position="59"/>
        <end position="94"/>
    </location>
</feature>
<gene>
    <name evidence="5" type="ORF">RDB_LOCUS153135</name>
</gene>